<dbReference type="Gene3D" id="3.30.160.60">
    <property type="entry name" value="Classic Zinc Finger"/>
    <property type="match status" value="2"/>
</dbReference>
<feature type="domain" description="C2H2-type" evidence="7">
    <location>
        <begin position="169"/>
        <end position="198"/>
    </location>
</feature>
<reference evidence="9" key="1">
    <citation type="journal article" date="2014" name="Proc. Natl. Acad. Sci. U.S.A.">
        <title>Extensive sampling of basidiomycete genomes demonstrates inadequacy of the white-rot/brown-rot paradigm for wood decay fungi.</title>
        <authorList>
            <person name="Riley R."/>
            <person name="Salamov A.A."/>
            <person name="Brown D.W."/>
            <person name="Nagy L.G."/>
            <person name="Floudas D."/>
            <person name="Held B.W."/>
            <person name="Levasseur A."/>
            <person name="Lombard V."/>
            <person name="Morin E."/>
            <person name="Otillar R."/>
            <person name="Lindquist E.A."/>
            <person name="Sun H."/>
            <person name="LaButti K.M."/>
            <person name="Schmutz J."/>
            <person name="Jabbour D."/>
            <person name="Luo H."/>
            <person name="Baker S.E."/>
            <person name="Pisabarro A.G."/>
            <person name="Walton J.D."/>
            <person name="Blanchette R.A."/>
            <person name="Henrissat B."/>
            <person name="Martin F."/>
            <person name="Cullen D."/>
            <person name="Hibbett D.S."/>
            <person name="Grigoriev I.V."/>
        </authorList>
    </citation>
    <scope>NUCLEOTIDE SEQUENCE [LARGE SCALE GENOMIC DNA]</scope>
    <source>
        <strain evidence="9">PC15</strain>
    </source>
</reference>
<dbReference type="PANTHER" id="PTHR23235">
    <property type="entry name" value="KRUEPPEL-LIKE TRANSCRIPTION FACTOR"/>
    <property type="match status" value="1"/>
</dbReference>
<dbReference type="Pfam" id="PF00096">
    <property type="entry name" value="zf-C2H2"/>
    <property type="match status" value="2"/>
</dbReference>
<evidence type="ECO:0000256" key="6">
    <source>
        <dbReference type="SAM" id="MobiDB-lite"/>
    </source>
</evidence>
<accession>A0A067NYB0</accession>
<feature type="compositionally biased region" description="Acidic residues" evidence="6">
    <location>
        <begin position="277"/>
        <end position="297"/>
    </location>
</feature>
<feature type="domain" description="C2H2-type" evidence="7">
    <location>
        <begin position="141"/>
        <end position="168"/>
    </location>
</feature>
<feature type="compositionally biased region" description="Low complexity" evidence="6">
    <location>
        <begin position="311"/>
        <end position="347"/>
    </location>
</feature>
<dbReference type="Proteomes" id="UP000027073">
    <property type="component" value="Unassembled WGS sequence"/>
</dbReference>
<feature type="compositionally biased region" description="Low complexity" evidence="6">
    <location>
        <begin position="37"/>
        <end position="55"/>
    </location>
</feature>
<dbReference type="FunFam" id="3.30.160.60:FF:002343">
    <property type="entry name" value="Zinc finger protein 33A"/>
    <property type="match status" value="1"/>
</dbReference>
<proteinExistence type="predicted"/>
<dbReference type="EMBL" id="KL198007">
    <property type="protein sequence ID" value="KDQ28611.1"/>
    <property type="molecule type" value="Genomic_DNA"/>
</dbReference>
<dbReference type="SMART" id="SM00355">
    <property type="entry name" value="ZnF_C2H2"/>
    <property type="match status" value="2"/>
</dbReference>
<organism evidence="8 9">
    <name type="scientific">Pleurotus ostreatus (strain PC15)</name>
    <name type="common">Oyster mushroom</name>
    <dbReference type="NCBI Taxonomy" id="1137138"/>
    <lineage>
        <taxon>Eukaryota</taxon>
        <taxon>Fungi</taxon>
        <taxon>Dikarya</taxon>
        <taxon>Basidiomycota</taxon>
        <taxon>Agaricomycotina</taxon>
        <taxon>Agaricomycetes</taxon>
        <taxon>Agaricomycetidae</taxon>
        <taxon>Agaricales</taxon>
        <taxon>Pleurotineae</taxon>
        <taxon>Pleurotaceae</taxon>
        <taxon>Pleurotus</taxon>
    </lineage>
</organism>
<dbReference type="AlphaFoldDB" id="A0A067NYB0"/>
<evidence type="ECO:0000256" key="3">
    <source>
        <dbReference type="ARBA" id="ARBA00022771"/>
    </source>
</evidence>
<name>A0A067NYB0_PLEO1</name>
<feature type="compositionally biased region" description="Low complexity" evidence="6">
    <location>
        <begin position="79"/>
        <end position="90"/>
    </location>
</feature>
<keyword evidence="2" id="KW-0677">Repeat</keyword>
<protein>
    <recommendedName>
        <fullName evidence="7">C2H2-type domain-containing protein</fullName>
    </recommendedName>
</protein>
<feature type="compositionally biased region" description="Polar residues" evidence="6">
    <location>
        <begin position="236"/>
        <end position="255"/>
    </location>
</feature>
<dbReference type="PROSITE" id="PS50157">
    <property type="entry name" value="ZINC_FINGER_C2H2_2"/>
    <property type="match status" value="2"/>
</dbReference>
<dbReference type="STRING" id="1137138.A0A067NYB0"/>
<dbReference type="HOGENOM" id="CLU_717896_0_0_1"/>
<dbReference type="InParanoid" id="A0A067NYB0"/>
<evidence type="ECO:0000259" key="7">
    <source>
        <dbReference type="PROSITE" id="PS50157"/>
    </source>
</evidence>
<keyword evidence="3 5" id="KW-0863">Zinc-finger</keyword>
<evidence type="ECO:0000313" key="8">
    <source>
        <dbReference type="EMBL" id="KDQ28611.1"/>
    </source>
</evidence>
<dbReference type="FunFam" id="3.30.160.60:FF:000100">
    <property type="entry name" value="Zinc finger 45-like"/>
    <property type="match status" value="1"/>
</dbReference>
<evidence type="ECO:0000256" key="4">
    <source>
        <dbReference type="ARBA" id="ARBA00022833"/>
    </source>
</evidence>
<feature type="region of interest" description="Disordered" evidence="6">
    <location>
        <begin position="1"/>
        <end position="140"/>
    </location>
</feature>
<evidence type="ECO:0000313" key="9">
    <source>
        <dbReference type="Proteomes" id="UP000027073"/>
    </source>
</evidence>
<gene>
    <name evidence="8" type="ORF">PLEOSDRAFT_1102653</name>
</gene>
<evidence type="ECO:0000256" key="2">
    <source>
        <dbReference type="ARBA" id="ARBA00022737"/>
    </source>
</evidence>
<sequence length="385" mass="41354">MDVDAPRGARRPARGSAPSYSILQPDPHSGKLENIASNSSYSRGSRSPTSPTRSGMVNGFDPIFRVPPLHKVGPQAERPQQGSGSGSPSSMDVDPRHMIISFPTAPTSPAASRYTPIDRSENRDSGVDDSSTHGGETGKKHLCPVCGSRFNRPSSLRIHINTHTGETPFKCPWPDCGREFNVNSNMRRHYRNHASPGSSRNGRDGGTQKRRRRRTTAPSAVEYTPDTPVPGCHAIRQQQNAPHTSGHQHQRASSFNPPPISTLSVHEGSFASAGTSESEDGDGYGPCDSEDIDELSEDDFRGPSRVTRRPASLQIASSSTASSSPVSSPSLSASSSTSPYSRTSASLSPPPPGPHPRPSHPFLMHKQEPGFEARILIRGNKHGIL</sequence>
<dbReference type="InterPro" id="IPR013087">
    <property type="entry name" value="Znf_C2H2_type"/>
</dbReference>
<feature type="compositionally biased region" description="Basic and acidic residues" evidence="6">
    <location>
        <begin position="116"/>
        <end position="126"/>
    </location>
</feature>
<dbReference type="InterPro" id="IPR036236">
    <property type="entry name" value="Znf_C2H2_sf"/>
</dbReference>
<dbReference type="VEuPathDB" id="FungiDB:PLEOSDRAFT_1102653"/>
<feature type="region of interest" description="Disordered" evidence="6">
    <location>
        <begin position="189"/>
        <end position="371"/>
    </location>
</feature>
<dbReference type="PROSITE" id="PS00028">
    <property type="entry name" value="ZINC_FINGER_C2H2_1"/>
    <property type="match status" value="2"/>
</dbReference>
<dbReference type="SUPFAM" id="SSF57667">
    <property type="entry name" value="beta-beta-alpha zinc fingers"/>
    <property type="match status" value="1"/>
</dbReference>
<keyword evidence="1" id="KW-0479">Metal-binding</keyword>
<dbReference type="OrthoDB" id="6077919at2759"/>
<evidence type="ECO:0000256" key="5">
    <source>
        <dbReference type="PROSITE-ProRule" id="PRU00042"/>
    </source>
</evidence>
<dbReference type="GO" id="GO:0008270">
    <property type="term" value="F:zinc ion binding"/>
    <property type="evidence" value="ECO:0007669"/>
    <property type="project" value="UniProtKB-KW"/>
</dbReference>
<evidence type="ECO:0000256" key="1">
    <source>
        <dbReference type="ARBA" id="ARBA00022723"/>
    </source>
</evidence>
<keyword evidence="4" id="KW-0862">Zinc</keyword>